<evidence type="ECO:0000256" key="2">
    <source>
        <dbReference type="PROSITE-ProRule" id="PRU00261"/>
    </source>
</evidence>
<keyword evidence="2" id="KW-0147">Chitin-binding</keyword>
<evidence type="ECO:0000313" key="4">
    <source>
        <dbReference type="EMBL" id="KAG7417881.1"/>
    </source>
</evidence>
<dbReference type="PROSITE" id="PS50941">
    <property type="entry name" value="CHIT_BIND_I_2"/>
    <property type="match status" value="1"/>
</dbReference>
<comment type="caution">
    <text evidence="2">Lacks conserved residue(s) required for the propagation of feature annotation.</text>
</comment>
<comment type="caution">
    <text evidence="4">The sequence shown here is derived from an EMBL/GenBank/DDBJ whole genome shotgun (WGS) entry which is preliminary data.</text>
</comment>
<dbReference type="Proteomes" id="UP000694050">
    <property type="component" value="Unassembled WGS sequence"/>
</dbReference>
<dbReference type="PANTHER" id="PTHR47849:SF12">
    <property type="match status" value="1"/>
</dbReference>
<reference evidence="4" key="1">
    <citation type="submission" date="2021-04" db="EMBL/GenBank/DDBJ databases">
        <title>First draft genome resource for Brassicaceae pathogens Fusarium oxysporum f. sp. raphani and Fusarium oxysporum f. sp. rapae.</title>
        <authorList>
            <person name="Asai S."/>
        </authorList>
    </citation>
    <scope>NUCLEOTIDE SEQUENCE</scope>
    <source>
        <strain evidence="4">Tf1208</strain>
    </source>
</reference>
<feature type="domain" description="Chitin-binding type-1" evidence="3">
    <location>
        <begin position="19"/>
        <end position="77"/>
    </location>
</feature>
<dbReference type="Pfam" id="PF00187">
    <property type="entry name" value="Chitin_bind_1"/>
    <property type="match status" value="1"/>
</dbReference>
<dbReference type="EMBL" id="JAELUQ010000003">
    <property type="protein sequence ID" value="KAG7417881.1"/>
    <property type="molecule type" value="Genomic_DNA"/>
</dbReference>
<dbReference type="AlphaFoldDB" id="A0A8J5P3B6"/>
<dbReference type="InterPro" id="IPR001002">
    <property type="entry name" value="Chitin-bd_1"/>
</dbReference>
<feature type="disulfide bond" evidence="2">
    <location>
        <begin position="42"/>
        <end position="54"/>
    </location>
</feature>
<evidence type="ECO:0000313" key="5">
    <source>
        <dbReference type="Proteomes" id="UP000694050"/>
    </source>
</evidence>
<dbReference type="GO" id="GO:0008061">
    <property type="term" value="F:chitin binding"/>
    <property type="evidence" value="ECO:0007669"/>
    <property type="project" value="UniProtKB-UniRule"/>
</dbReference>
<evidence type="ECO:0000259" key="3">
    <source>
        <dbReference type="PROSITE" id="PS50941"/>
    </source>
</evidence>
<organism evidence="4 5">
    <name type="scientific">Fusarium oxysporum f. sp. rapae</name>
    <dbReference type="NCBI Taxonomy" id="485398"/>
    <lineage>
        <taxon>Eukaryota</taxon>
        <taxon>Fungi</taxon>
        <taxon>Dikarya</taxon>
        <taxon>Ascomycota</taxon>
        <taxon>Pezizomycotina</taxon>
        <taxon>Sordariomycetes</taxon>
        <taxon>Hypocreomycetidae</taxon>
        <taxon>Hypocreales</taxon>
        <taxon>Nectriaceae</taxon>
        <taxon>Fusarium</taxon>
        <taxon>Fusarium oxysporum species complex</taxon>
    </lineage>
</organism>
<feature type="disulfide bond" evidence="2">
    <location>
        <begin position="47"/>
        <end position="61"/>
    </location>
</feature>
<keyword evidence="1 2" id="KW-1015">Disulfide bond</keyword>
<sequence>MKLCATGCCSSAGFCGTTKDHCGKGYLSTCDFKTECNKNNLCKGNACCSKFSHCGLGPDFCGKDCVAGCDAKGECDPGGFGSKFANHTKCPLNVCYSKHGYCGTTKDFCGKKTVNRLSCSAKGPMHRVVSYIDVSGDQCKWTNCRKKGKGCPRNWSAVEN</sequence>
<proteinExistence type="predicted"/>
<protein>
    <submittedName>
        <fullName evidence="4">Lectin</fullName>
    </submittedName>
</protein>
<name>A0A8J5P3B6_FUSOX</name>
<dbReference type="SMART" id="SM00270">
    <property type="entry name" value="ChtBD1"/>
    <property type="match status" value="3"/>
</dbReference>
<dbReference type="PANTHER" id="PTHR47849">
    <property type="entry name" value="CHITIN-BINDING LECTIN 1"/>
    <property type="match status" value="1"/>
</dbReference>
<evidence type="ECO:0000256" key="1">
    <source>
        <dbReference type="ARBA" id="ARBA00023157"/>
    </source>
</evidence>
<gene>
    <name evidence="4" type="primary">Lectin</name>
    <name evidence="4" type="ORF">Forpe1208_v005405</name>
</gene>
<accession>A0A8J5P3B6</accession>